<evidence type="ECO:0000256" key="2">
    <source>
        <dbReference type="ARBA" id="ARBA00022475"/>
    </source>
</evidence>
<comment type="subcellular location">
    <subcellularLocation>
        <location evidence="1">Cell membrane</location>
        <topology evidence="1">Multi-pass membrane protein</topology>
    </subcellularLocation>
</comment>
<sequence>MRLRPKMTLDRLSRSPSRVFLVLTGSFLFGVALGALWERPVGGLSGLPAAIAVGVLLAAALSRAGRRAVLVAAALACATVGFWRCLSALESSAYVQPEVSAVVDIRNFEGTVVTEPQFRSDGLVSFDVDQVVACDGDGSVLPRARLYVRSPLRYLRGDRLAWECRPRVVSELGRSGFDDRLLLDGVRWTCSVYRLPEVLSSGHSAAWSEALSGLRRAVVRSVERVFPEPESSFLLGLLVGIRDGLPSELADGFRDAGLSHVLAVSGYNVAQLISVGVLLLGLMLVPRRRSVTVMAAAVLVFAGLVGGDASVVRAAIMGCVGILATLQRRRYSGVRSLLAAAALMLALNPLVLRHDVGFQLSFAAVWGLHGLAPHLLNLLPVGWRRNWLARTASETTAATLATLPIVLKAFGRLPAVGLLANLAVLPIIPWAMLFGTLAATVGTVSLPLALVPGVVAAWLMRTAEWLAITSLAVCPYALELEVGPTVVVLLYLWLALLWFALRGRSERLCRER</sequence>
<dbReference type="Proteomes" id="UP000230973">
    <property type="component" value="Unassembled WGS sequence"/>
</dbReference>
<protein>
    <submittedName>
        <fullName evidence="9">Uncharacterized protein</fullName>
    </submittedName>
</protein>
<comment type="caution">
    <text evidence="9">The sequence shown here is derived from an EMBL/GenBank/DDBJ whole genome shotgun (WGS) entry which is preliminary data.</text>
</comment>
<feature type="domain" description="ComEC/Rec2-related protein" evidence="7">
    <location>
        <begin position="237"/>
        <end position="501"/>
    </location>
</feature>
<evidence type="ECO:0000259" key="7">
    <source>
        <dbReference type="Pfam" id="PF03772"/>
    </source>
</evidence>
<feature type="transmembrane region" description="Helical" evidence="6">
    <location>
        <begin position="427"/>
        <end position="451"/>
    </location>
</feature>
<accession>A0A2M7Q9M7</accession>
<name>A0A2M7Q9M7_9BACT</name>
<feature type="transmembrane region" description="Helical" evidence="6">
    <location>
        <begin position="291"/>
        <end position="324"/>
    </location>
</feature>
<dbReference type="NCBIfam" id="TIGR00360">
    <property type="entry name" value="ComEC_N-term"/>
    <property type="match status" value="1"/>
</dbReference>
<evidence type="ECO:0000256" key="6">
    <source>
        <dbReference type="SAM" id="Phobius"/>
    </source>
</evidence>
<reference evidence="10" key="1">
    <citation type="submission" date="2017-09" db="EMBL/GenBank/DDBJ databases">
        <title>Depth-based differentiation of microbial function through sediment-hosted aquifers and enrichment of novel symbionts in the deep terrestrial subsurface.</title>
        <authorList>
            <person name="Probst A.J."/>
            <person name="Ladd B."/>
            <person name="Jarett J.K."/>
            <person name="Geller-Mcgrath D.E."/>
            <person name="Sieber C.M.K."/>
            <person name="Emerson J.B."/>
            <person name="Anantharaman K."/>
            <person name="Thomas B.C."/>
            <person name="Malmstrom R."/>
            <person name="Stieglmeier M."/>
            <person name="Klingl A."/>
            <person name="Woyke T."/>
            <person name="Ryan C.M."/>
            <person name="Banfield J.F."/>
        </authorList>
    </citation>
    <scope>NUCLEOTIDE SEQUENCE [LARGE SCALE GENOMIC DNA]</scope>
</reference>
<feature type="domain" description="DUF4131" evidence="8">
    <location>
        <begin position="47"/>
        <end position="174"/>
    </location>
</feature>
<dbReference type="AlphaFoldDB" id="A0A2M7Q9M7"/>
<evidence type="ECO:0000313" key="9">
    <source>
        <dbReference type="EMBL" id="PIY62428.1"/>
    </source>
</evidence>
<dbReference type="InterPro" id="IPR025405">
    <property type="entry name" value="DUF4131"/>
</dbReference>
<keyword evidence="4 6" id="KW-1133">Transmembrane helix</keyword>
<evidence type="ECO:0000259" key="8">
    <source>
        <dbReference type="Pfam" id="PF13567"/>
    </source>
</evidence>
<dbReference type="InterPro" id="IPR004477">
    <property type="entry name" value="ComEC_N"/>
</dbReference>
<gene>
    <name evidence="9" type="ORF">COY93_03370</name>
</gene>
<dbReference type="EMBL" id="PFLC01000040">
    <property type="protein sequence ID" value="PIY62428.1"/>
    <property type="molecule type" value="Genomic_DNA"/>
</dbReference>
<feature type="transmembrane region" description="Helical" evidence="6">
    <location>
        <begin position="484"/>
        <end position="501"/>
    </location>
</feature>
<feature type="transmembrane region" description="Helical" evidence="6">
    <location>
        <begin position="44"/>
        <end position="61"/>
    </location>
</feature>
<feature type="transmembrane region" description="Helical" evidence="6">
    <location>
        <begin position="336"/>
        <end position="352"/>
    </location>
</feature>
<feature type="transmembrane region" description="Helical" evidence="6">
    <location>
        <begin position="261"/>
        <end position="285"/>
    </location>
</feature>
<evidence type="ECO:0000313" key="10">
    <source>
        <dbReference type="Proteomes" id="UP000230973"/>
    </source>
</evidence>
<proteinExistence type="predicted"/>
<organism evidence="9 10">
    <name type="scientific">Candidatus Uhrbacteria bacterium CG_4_10_14_0_8_um_filter_58_22</name>
    <dbReference type="NCBI Taxonomy" id="1975029"/>
    <lineage>
        <taxon>Bacteria</taxon>
        <taxon>Candidatus Uhriibacteriota</taxon>
    </lineage>
</organism>
<keyword evidence="2" id="KW-1003">Cell membrane</keyword>
<evidence type="ECO:0000256" key="5">
    <source>
        <dbReference type="ARBA" id="ARBA00023136"/>
    </source>
</evidence>
<evidence type="ECO:0000256" key="3">
    <source>
        <dbReference type="ARBA" id="ARBA00022692"/>
    </source>
</evidence>
<dbReference type="PANTHER" id="PTHR30619:SF1">
    <property type="entry name" value="RECOMBINATION PROTEIN 2"/>
    <property type="match status" value="1"/>
</dbReference>
<dbReference type="Pfam" id="PF03772">
    <property type="entry name" value="Competence"/>
    <property type="match status" value="1"/>
</dbReference>
<dbReference type="Pfam" id="PF13567">
    <property type="entry name" value="DUF4131"/>
    <property type="match status" value="1"/>
</dbReference>
<keyword evidence="5 6" id="KW-0472">Membrane</keyword>
<keyword evidence="3 6" id="KW-0812">Transmembrane</keyword>
<dbReference type="InterPro" id="IPR052159">
    <property type="entry name" value="Competence_DNA_uptake"/>
</dbReference>
<dbReference type="PANTHER" id="PTHR30619">
    <property type="entry name" value="DNA INTERNALIZATION/COMPETENCE PROTEIN COMEC/REC2"/>
    <property type="match status" value="1"/>
</dbReference>
<dbReference type="GO" id="GO:0005886">
    <property type="term" value="C:plasma membrane"/>
    <property type="evidence" value="ECO:0007669"/>
    <property type="project" value="UniProtKB-SubCell"/>
</dbReference>
<evidence type="ECO:0000256" key="4">
    <source>
        <dbReference type="ARBA" id="ARBA00022989"/>
    </source>
</evidence>
<evidence type="ECO:0000256" key="1">
    <source>
        <dbReference type="ARBA" id="ARBA00004651"/>
    </source>
</evidence>